<dbReference type="GO" id="GO:0008299">
    <property type="term" value="P:isoprenoid biosynthetic process"/>
    <property type="evidence" value="ECO:0007669"/>
    <property type="project" value="InterPro"/>
</dbReference>
<dbReference type="AlphaFoldDB" id="A0A2V5K7R7"/>
<protein>
    <recommendedName>
        <fullName evidence="4">Polyprenyl synthetase</fullName>
    </recommendedName>
</protein>
<name>A0A2V5K7R7_9BACL</name>
<evidence type="ECO:0000313" key="3">
    <source>
        <dbReference type="Proteomes" id="UP000247476"/>
    </source>
</evidence>
<evidence type="ECO:0000256" key="1">
    <source>
        <dbReference type="RuleBase" id="RU004466"/>
    </source>
</evidence>
<reference evidence="2 3" key="1">
    <citation type="submission" date="2018-05" db="EMBL/GenBank/DDBJ databases">
        <title>Paenibacillus flagellatus sp. nov., isolated from selenium mineral soil.</title>
        <authorList>
            <person name="Dai X."/>
        </authorList>
    </citation>
    <scope>NUCLEOTIDE SEQUENCE [LARGE SCALE GENOMIC DNA]</scope>
    <source>
        <strain evidence="2 3">DXL2</strain>
    </source>
</reference>
<dbReference type="SUPFAM" id="SSF48576">
    <property type="entry name" value="Terpenoid synthases"/>
    <property type="match status" value="1"/>
</dbReference>
<dbReference type="SFLD" id="SFLDG01211">
    <property type="entry name" value="Competence_Regulatory_Protein"/>
    <property type="match status" value="1"/>
</dbReference>
<sequence length="312" mass="34763">MQAEVLREMESTIDRLCPVPAFNALLKQFARDKAAETSRWGETTRLVHAMLGGASPQIGRLAALTELLVLALDIADDLQDADNAEKSWMQAPPELSLNAVMGLLMGAVAELGRLQAEHPGEPMPNPGEVGQIVLNAVNGQYRDLTNDIETEQDYIAVVQQKSCMLLKLAYYMGYGALPPDEAIAERLDELAGYLGVVSQLSNDLRDVLRYDVKNDLLHKKRTLPVLFLLGGDADEFPVIRRYYDGEIDRNEFLSHKQACVDYIRESGCIEYTEVIKTLFLDKAAETLDALPADAERKERFRELVIGPRTPDE</sequence>
<dbReference type="Proteomes" id="UP000247476">
    <property type="component" value="Unassembled WGS sequence"/>
</dbReference>
<dbReference type="InterPro" id="IPR000092">
    <property type="entry name" value="Polyprenyl_synt"/>
</dbReference>
<dbReference type="CDD" id="cd00867">
    <property type="entry name" value="Trans_IPPS"/>
    <property type="match status" value="1"/>
</dbReference>
<dbReference type="OrthoDB" id="1792811at2"/>
<dbReference type="InterPro" id="IPR033965">
    <property type="entry name" value="ComQ"/>
</dbReference>
<dbReference type="SFLD" id="SFLDS00005">
    <property type="entry name" value="Isoprenoid_Synthase_Type_I"/>
    <property type="match status" value="1"/>
</dbReference>
<evidence type="ECO:0008006" key="4">
    <source>
        <dbReference type="Google" id="ProtNLM"/>
    </source>
</evidence>
<gene>
    <name evidence="2" type="ORF">DLM86_15010</name>
</gene>
<dbReference type="EMBL" id="QJVJ01000006">
    <property type="protein sequence ID" value="PYI53863.1"/>
    <property type="molecule type" value="Genomic_DNA"/>
</dbReference>
<comment type="similarity">
    <text evidence="1">Belongs to the FPP/GGPP synthase family.</text>
</comment>
<dbReference type="RefSeq" id="WP_110840850.1">
    <property type="nucleotide sequence ID" value="NZ_QJVJ01000006.1"/>
</dbReference>
<keyword evidence="1" id="KW-0808">Transferase</keyword>
<proteinExistence type="inferred from homology"/>
<dbReference type="Gene3D" id="1.10.600.10">
    <property type="entry name" value="Farnesyl Diphosphate Synthase"/>
    <property type="match status" value="1"/>
</dbReference>
<dbReference type="GO" id="GO:0004659">
    <property type="term" value="F:prenyltransferase activity"/>
    <property type="evidence" value="ECO:0007669"/>
    <property type="project" value="InterPro"/>
</dbReference>
<keyword evidence="3" id="KW-1185">Reference proteome</keyword>
<accession>A0A2V5K7R7</accession>
<dbReference type="InterPro" id="IPR008949">
    <property type="entry name" value="Isoprenoid_synthase_dom_sf"/>
</dbReference>
<comment type="caution">
    <text evidence="2">The sequence shown here is derived from an EMBL/GenBank/DDBJ whole genome shotgun (WGS) entry which is preliminary data.</text>
</comment>
<evidence type="ECO:0000313" key="2">
    <source>
        <dbReference type="EMBL" id="PYI53863.1"/>
    </source>
</evidence>
<dbReference type="Pfam" id="PF00348">
    <property type="entry name" value="polyprenyl_synt"/>
    <property type="match status" value="1"/>
</dbReference>
<organism evidence="2 3">
    <name type="scientific">Paenibacillus flagellatus</name>
    <dbReference type="NCBI Taxonomy" id="2211139"/>
    <lineage>
        <taxon>Bacteria</taxon>
        <taxon>Bacillati</taxon>
        <taxon>Bacillota</taxon>
        <taxon>Bacilli</taxon>
        <taxon>Bacillales</taxon>
        <taxon>Paenibacillaceae</taxon>
        <taxon>Paenibacillus</taxon>
    </lineage>
</organism>